<keyword evidence="2" id="KW-1185">Reference proteome</keyword>
<name>A0AAI9TFQ5_PENTH</name>
<sequence length="113" mass="12634">MIPDGHNYQTTSLGIHASSVSSIEPWLSKAPLTIPLHELPETGCRGGVDALNQMDSKMMRQAELSLQENQVCDNMQDKGIEYFRRIKARVLVVCGIMTIGQEVHGLLVRVEWN</sequence>
<evidence type="ECO:0000313" key="1">
    <source>
        <dbReference type="EMBL" id="KAJ9486234.1"/>
    </source>
</evidence>
<dbReference type="AlphaFoldDB" id="A0AAI9TFQ5"/>
<protein>
    <submittedName>
        <fullName evidence="1">Uncharacterized protein</fullName>
    </submittedName>
</protein>
<evidence type="ECO:0000313" key="2">
    <source>
        <dbReference type="Proteomes" id="UP001227192"/>
    </source>
</evidence>
<dbReference type="Proteomes" id="UP001227192">
    <property type="component" value="Unassembled WGS sequence"/>
</dbReference>
<proteinExistence type="predicted"/>
<comment type="caution">
    <text evidence="1">The sequence shown here is derived from an EMBL/GenBank/DDBJ whole genome shotgun (WGS) entry which is preliminary data.</text>
</comment>
<dbReference type="EMBL" id="LACB01000220">
    <property type="protein sequence ID" value="KAJ9486234.1"/>
    <property type="molecule type" value="Genomic_DNA"/>
</dbReference>
<accession>A0AAI9TFQ5</accession>
<organism evidence="1 2">
    <name type="scientific">Penicillium thymicola</name>
    <dbReference type="NCBI Taxonomy" id="293382"/>
    <lineage>
        <taxon>Eukaryota</taxon>
        <taxon>Fungi</taxon>
        <taxon>Dikarya</taxon>
        <taxon>Ascomycota</taxon>
        <taxon>Pezizomycotina</taxon>
        <taxon>Eurotiomycetes</taxon>
        <taxon>Eurotiomycetidae</taxon>
        <taxon>Eurotiales</taxon>
        <taxon>Aspergillaceae</taxon>
        <taxon>Penicillium</taxon>
    </lineage>
</organism>
<gene>
    <name evidence="1" type="ORF">VN97_g7103</name>
</gene>
<reference evidence="1" key="1">
    <citation type="submission" date="2015-06" db="EMBL/GenBank/DDBJ databases">
        <authorList>
            <person name="Nguyen H."/>
        </authorList>
    </citation>
    <scope>NUCLEOTIDE SEQUENCE</scope>
    <source>
        <strain evidence="1">DAOM 180753</strain>
    </source>
</reference>
<reference evidence="1" key="2">
    <citation type="journal article" date="2016" name="Fungal Biol.">
        <title>Ochratoxin A production by Penicillium thymicola.</title>
        <authorList>
            <person name="Nguyen H.D.T."/>
            <person name="McMullin D.R."/>
            <person name="Ponomareva E."/>
            <person name="Riley R."/>
            <person name="Pomraning K.R."/>
            <person name="Baker S.E."/>
            <person name="Seifert K.A."/>
        </authorList>
    </citation>
    <scope>NUCLEOTIDE SEQUENCE</scope>
    <source>
        <strain evidence="1">DAOM 180753</strain>
    </source>
</reference>